<evidence type="ECO:0000256" key="5">
    <source>
        <dbReference type="ARBA" id="ARBA00029440"/>
    </source>
</evidence>
<keyword evidence="8" id="KW-1185">Reference proteome</keyword>
<reference evidence="7 8" key="1">
    <citation type="submission" date="2018-08" db="EMBL/GenBank/DDBJ databases">
        <title>A genome reference for cultivated species of the human gut microbiota.</title>
        <authorList>
            <person name="Zou Y."/>
            <person name="Xue W."/>
            <person name="Luo G."/>
        </authorList>
    </citation>
    <scope>NUCLEOTIDE SEQUENCE [LARGE SCALE GENOMIC DNA]</scope>
    <source>
        <strain evidence="7 8">AF37-2AT</strain>
    </source>
</reference>
<dbReference type="InterPro" id="IPR011858">
    <property type="entry name" value="His6/HISN3"/>
</dbReference>
<comment type="similarity">
    <text evidence="1 6">Belongs to the HisA/HisF family.</text>
</comment>
<dbReference type="Proteomes" id="UP000261080">
    <property type="component" value="Unassembled WGS sequence"/>
</dbReference>
<gene>
    <name evidence="7" type="primary">hisA</name>
    <name evidence="7" type="ORF">DW016_11930</name>
</gene>
<proteinExistence type="inferred from homology"/>
<sequence length="271" mass="30031">MKFRPCIDIHNGKVKQIVGGSLTDTGDWAQTNFVAERPAQWFASRYREDGLTGGHVILLNPPASRYFEKTRHQAMEALSAFPGGLQIGGGIRPENAEDYLRAGASHVIVTSYVFAEGAIRWENLARLKETVGREKLVLDVSCRKRDDRYLIVTDRWQTFTDEEVTHELLDLLAEYCAEFLVHGVDVEGSCRGIDRELVKLLASWKKGVTHPVTYAGGISSEKDIRILGEASGGRIDFTVGSALDLFGGTLGYDVLRQRYGAVVCEHDGKSL</sequence>
<dbReference type="AlphaFoldDB" id="A0A3E3JZQ7"/>
<evidence type="ECO:0000313" key="7">
    <source>
        <dbReference type="EMBL" id="RGE85695.1"/>
    </source>
</evidence>
<organism evidence="7 8">
    <name type="scientific">Sellimonas intestinalis</name>
    <dbReference type="NCBI Taxonomy" id="1653434"/>
    <lineage>
        <taxon>Bacteria</taxon>
        <taxon>Bacillati</taxon>
        <taxon>Bacillota</taxon>
        <taxon>Clostridia</taxon>
        <taxon>Lachnospirales</taxon>
        <taxon>Lachnospiraceae</taxon>
        <taxon>Sellimonas</taxon>
    </lineage>
</organism>
<dbReference type="InterPro" id="IPR044524">
    <property type="entry name" value="Isoase_HisA-like"/>
</dbReference>
<comment type="caution">
    <text evidence="7">The sequence shown here is derived from an EMBL/GenBank/DDBJ whole genome shotgun (WGS) entry which is preliminary data.</text>
</comment>
<dbReference type="PANTHER" id="PTHR43090:SF2">
    <property type="entry name" value="1-(5-PHOSPHORIBOSYL)-5-[(5-PHOSPHORIBOSYLAMINO)METHYLIDENEAMINO] IMIDAZOLE-4-CARBOXAMIDE ISOMERASE"/>
    <property type="match status" value="1"/>
</dbReference>
<dbReference type="NCBIfam" id="TIGR02129">
    <property type="entry name" value="hisA_euk"/>
    <property type="match status" value="1"/>
</dbReference>
<dbReference type="GO" id="GO:0000105">
    <property type="term" value="P:L-histidine biosynthetic process"/>
    <property type="evidence" value="ECO:0007669"/>
    <property type="project" value="UniProtKB-KW"/>
</dbReference>
<evidence type="ECO:0000313" key="8">
    <source>
        <dbReference type="Proteomes" id="UP000261080"/>
    </source>
</evidence>
<accession>A0A3E3JZQ7</accession>
<dbReference type="CDD" id="cd04723">
    <property type="entry name" value="HisA_HisF"/>
    <property type="match status" value="1"/>
</dbReference>
<protein>
    <submittedName>
        <fullName evidence="7">Phosphoribosylformimino-5-aminoimidazole carboxamide ribotide isomerase</fullName>
    </submittedName>
</protein>
<keyword evidence="3 6" id="KW-0368">Histidine biosynthesis</keyword>
<dbReference type="EMBL" id="QVLX01000007">
    <property type="protein sequence ID" value="RGE85695.1"/>
    <property type="molecule type" value="Genomic_DNA"/>
</dbReference>
<evidence type="ECO:0000256" key="4">
    <source>
        <dbReference type="ARBA" id="ARBA00023235"/>
    </source>
</evidence>
<dbReference type="InterPro" id="IPR013785">
    <property type="entry name" value="Aldolase_TIM"/>
</dbReference>
<dbReference type="Gene3D" id="3.20.20.70">
    <property type="entry name" value="Aldolase class I"/>
    <property type="match status" value="1"/>
</dbReference>
<evidence type="ECO:0000256" key="3">
    <source>
        <dbReference type="ARBA" id="ARBA00023102"/>
    </source>
</evidence>
<dbReference type="GO" id="GO:0005737">
    <property type="term" value="C:cytoplasm"/>
    <property type="evidence" value="ECO:0007669"/>
    <property type="project" value="TreeGrafter"/>
</dbReference>
<comment type="pathway">
    <text evidence="5">Amino-acid biosynthesis.</text>
</comment>
<evidence type="ECO:0000256" key="2">
    <source>
        <dbReference type="ARBA" id="ARBA00022605"/>
    </source>
</evidence>
<dbReference type="InterPro" id="IPR006062">
    <property type="entry name" value="His_biosynth"/>
</dbReference>
<name>A0A3E3JZQ7_9FIRM</name>
<dbReference type="GO" id="GO:0003949">
    <property type="term" value="F:1-(5-phosphoribosyl)-5-[(5-phosphoribosylamino)methylideneamino]imidazole-4-carboxamide isomerase activity"/>
    <property type="evidence" value="ECO:0007669"/>
    <property type="project" value="InterPro"/>
</dbReference>
<dbReference type="GO" id="GO:0000162">
    <property type="term" value="P:L-tryptophan biosynthetic process"/>
    <property type="evidence" value="ECO:0007669"/>
    <property type="project" value="TreeGrafter"/>
</dbReference>
<dbReference type="PANTHER" id="PTHR43090">
    <property type="entry name" value="1-(5-PHOSPHORIBOSYL)-5-[(5-PHOSPHORIBOSYLAMINO)METHYLIDENEAMINO] IMIDAZOLE-4-CARBOXAMIDE ISOMERASE"/>
    <property type="match status" value="1"/>
</dbReference>
<dbReference type="InterPro" id="IPR011060">
    <property type="entry name" value="RibuloseP-bd_barrel"/>
</dbReference>
<dbReference type="Pfam" id="PF00977">
    <property type="entry name" value="His_biosynth"/>
    <property type="match status" value="1"/>
</dbReference>
<evidence type="ECO:0000256" key="1">
    <source>
        <dbReference type="ARBA" id="ARBA00009667"/>
    </source>
</evidence>
<dbReference type="OrthoDB" id="9807749at2"/>
<keyword evidence="2 6" id="KW-0028">Amino-acid biosynthesis</keyword>
<dbReference type="RefSeq" id="WP_117493678.1">
    <property type="nucleotide sequence ID" value="NZ_CALBAT010000012.1"/>
</dbReference>
<keyword evidence="4 7" id="KW-0413">Isomerase</keyword>
<dbReference type="SUPFAM" id="SSF51366">
    <property type="entry name" value="Ribulose-phoshate binding barrel"/>
    <property type="match status" value="1"/>
</dbReference>
<evidence type="ECO:0000256" key="6">
    <source>
        <dbReference type="RuleBase" id="RU003657"/>
    </source>
</evidence>